<gene>
    <name evidence="4" type="ORF">Lepil_3948</name>
</gene>
<evidence type="ECO:0000313" key="5">
    <source>
        <dbReference type="Proteomes" id="UP000005737"/>
    </source>
</evidence>
<dbReference type="PANTHER" id="PTHR43674">
    <property type="entry name" value="NITRILASE C965.09-RELATED"/>
    <property type="match status" value="1"/>
</dbReference>
<sequence length="381" mass="42902">MRRYYLLFLLSLSGVGFVQCSDPLSNVELEAYRPQHSIYLQKDGTGSRGTLIGMEPVLSKYSYATEENLYQALDPYFRHAQDNDTLFADRSVVVLPEYIGTWLVATGEDRSIFEAETIDEAMQSLVIRNAGSFVRHYLFATSYSPDALKETLFRMKAESMAERYQSVFSRLAKEYRVSIVAGSIVLPHPEVKQGRIVITDGPLENVSFYFKSDGSVDDRIIRKGFPIAEEKAFLKEAKINENASIDTPIGRLYTMICADSWFPDSYSELNRSGAELLAVPSMVTPDDAWTQKWKGYSGYANPADVDTHDIERITERAAWEKYSITGRLKSTKVRGAVNVFFRGRLWNMTAGGDAILSLSGRAISNHAGKEENEGRIYALYL</sequence>
<dbReference type="AlphaFoldDB" id="H2CB03"/>
<dbReference type="InterPro" id="IPR050345">
    <property type="entry name" value="Aliph_Amidase/BUP"/>
</dbReference>
<name>H2CB03_9LEPT</name>
<evidence type="ECO:0000256" key="1">
    <source>
        <dbReference type="ARBA" id="ARBA00022801"/>
    </source>
</evidence>
<feature type="chain" id="PRO_5003560265" evidence="2">
    <location>
        <begin position="21"/>
        <end position="381"/>
    </location>
</feature>
<dbReference type="SUPFAM" id="SSF56317">
    <property type="entry name" value="Carbon-nitrogen hydrolase"/>
    <property type="match status" value="1"/>
</dbReference>
<dbReference type="Pfam" id="PF00795">
    <property type="entry name" value="CN_hydrolase"/>
    <property type="match status" value="1"/>
</dbReference>
<dbReference type="Gene3D" id="3.60.110.10">
    <property type="entry name" value="Carbon-nitrogen hydrolase"/>
    <property type="match status" value="1"/>
</dbReference>
<keyword evidence="4" id="KW-0808">Transferase</keyword>
<organism evidence="4 5">
    <name type="scientific">Leptonema illini DSM 21528</name>
    <dbReference type="NCBI Taxonomy" id="929563"/>
    <lineage>
        <taxon>Bacteria</taxon>
        <taxon>Pseudomonadati</taxon>
        <taxon>Spirochaetota</taxon>
        <taxon>Spirochaetia</taxon>
        <taxon>Leptospirales</taxon>
        <taxon>Leptospiraceae</taxon>
        <taxon>Leptonema</taxon>
    </lineage>
</organism>
<feature type="signal peptide" evidence="2">
    <location>
        <begin position="1"/>
        <end position="20"/>
    </location>
</feature>
<keyword evidence="5" id="KW-1185">Reference proteome</keyword>
<keyword evidence="1" id="KW-0378">Hydrolase</keyword>
<reference evidence="4 5" key="1">
    <citation type="submission" date="2011-10" db="EMBL/GenBank/DDBJ databases">
        <title>The Improved High-Quality Draft genome of Leptonema illini DSM 21528.</title>
        <authorList>
            <consortium name="US DOE Joint Genome Institute (JGI-PGF)"/>
            <person name="Lucas S."/>
            <person name="Copeland A."/>
            <person name="Lapidus A."/>
            <person name="Glavina del Rio T."/>
            <person name="Dalin E."/>
            <person name="Tice H."/>
            <person name="Bruce D."/>
            <person name="Goodwin L."/>
            <person name="Pitluck S."/>
            <person name="Peters L."/>
            <person name="Mikhailova N."/>
            <person name="Held B."/>
            <person name="Kyrpides N."/>
            <person name="Mavromatis K."/>
            <person name="Ivanova N."/>
            <person name="Markowitz V."/>
            <person name="Cheng J.-F."/>
            <person name="Hugenholtz P."/>
            <person name="Woyke T."/>
            <person name="Wu D."/>
            <person name="Gronow S."/>
            <person name="Wellnitz S."/>
            <person name="Brambilla E.-M."/>
            <person name="Klenk H.-P."/>
            <person name="Eisen J.A."/>
        </authorList>
    </citation>
    <scope>NUCLEOTIDE SEQUENCE [LARGE SCALE GENOMIC DNA]</scope>
    <source>
        <strain evidence="4 5">DSM 21528</strain>
    </source>
</reference>
<dbReference type="HOGENOM" id="CLU_062168_0_0_12"/>
<dbReference type="STRING" id="183.GCA_002009735_02424"/>
<dbReference type="InterPro" id="IPR036526">
    <property type="entry name" value="C-N_Hydrolase_sf"/>
</dbReference>
<keyword evidence="2" id="KW-0732">Signal</keyword>
<protein>
    <submittedName>
        <fullName evidence="4">Nitrilase/cyanide hydratase and apolipoprotein N-acyltransferase</fullName>
    </submittedName>
</protein>
<dbReference type="EMBL" id="JH597773">
    <property type="protein sequence ID" value="EHQ08598.1"/>
    <property type="molecule type" value="Genomic_DNA"/>
</dbReference>
<evidence type="ECO:0000256" key="2">
    <source>
        <dbReference type="SAM" id="SignalP"/>
    </source>
</evidence>
<dbReference type="GO" id="GO:0016746">
    <property type="term" value="F:acyltransferase activity"/>
    <property type="evidence" value="ECO:0007669"/>
    <property type="project" value="UniProtKB-KW"/>
</dbReference>
<dbReference type="InterPro" id="IPR003010">
    <property type="entry name" value="C-N_Hydrolase"/>
</dbReference>
<keyword evidence="4" id="KW-0449">Lipoprotein</keyword>
<evidence type="ECO:0000259" key="3">
    <source>
        <dbReference type="Pfam" id="PF00795"/>
    </source>
</evidence>
<proteinExistence type="predicted"/>
<feature type="domain" description="CN hydrolase" evidence="3">
    <location>
        <begin position="159"/>
        <end position="293"/>
    </location>
</feature>
<keyword evidence="4" id="KW-0012">Acyltransferase</keyword>
<dbReference type="GO" id="GO:0016811">
    <property type="term" value="F:hydrolase activity, acting on carbon-nitrogen (but not peptide) bonds, in linear amides"/>
    <property type="evidence" value="ECO:0007669"/>
    <property type="project" value="TreeGrafter"/>
</dbReference>
<dbReference type="Proteomes" id="UP000005737">
    <property type="component" value="Unassembled WGS sequence"/>
</dbReference>
<dbReference type="RefSeq" id="WP_002775428.1">
    <property type="nucleotide sequence ID" value="NZ_JH597773.1"/>
</dbReference>
<evidence type="ECO:0000313" key="4">
    <source>
        <dbReference type="EMBL" id="EHQ08598.1"/>
    </source>
</evidence>
<accession>H2CB03</accession>
<dbReference type="PANTHER" id="PTHR43674:SF13">
    <property type="entry name" value="CN HYDROLASE DOMAIN-CONTAINING PROTEIN"/>
    <property type="match status" value="1"/>
</dbReference>